<evidence type="ECO:0000313" key="2">
    <source>
        <dbReference type="Proteomes" id="UP000652761"/>
    </source>
</evidence>
<sequence length="89" mass="10182">MYLCIPLFHLSQVLLLRAQKQLTGTHPSRSSLLIKRNTGTDPSRIWLRGVGVVFLLVRVSRGEMSLGVRIRVSSRPQHTKVLCFPHRHQ</sequence>
<dbReference type="EMBL" id="NMUH01000780">
    <property type="protein sequence ID" value="MQL84693.1"/>
    <property type="molecule type" value="Genomic_DNA"/>
</dbReference>
<dbReference type="Proteomes" id="UP000652761">
    <property type="component" value="Unassembled WGS sequence"/>
</dbReference>
<reference evidence="1" key="1">
    <citation type="submission" date="2017-07" db="EMBL/GenBank/DDBJ databases">
        <title>Taro Niue Genome Assembly and Annotation.</title>
        <authorList>
            <person name="Atibalentja N."/>
            <person name="Keating K."/>
            <person name="Fields C.J."/>
        </authorList>
    </citation>
    <scope>NUCLEOTIDE SEQUENCE</scope>
    <source>
        <strain evidence="1">Niue_2</strain>
        <tissue evidence="1">Leaf</tissue>
    </source>
</reference>
<name>A0A843UVA6_COLES</name>
<comment type="caution">
    <text evidence="1">The sequence shown here is derived from an EMBL/GenBank/DDBJ whole genome shotgun (WGS) entry which is preliminary data.</text>
</comment>
<protein>
    <submittedName>
        <fullName evidence="1">Uncharacterized protein</fullName>
    </submittedName>
</protein>
<gene>
    <name evidence="1" type="ORF">Taro_017205</name>
</gene>
<organism evidence="1 2">
    <name type="scientific">Colocasia esculenta</name>
    <name type="common">Wild taro</name>
    <name type="synonym">Arum esculentum</name>
    <dbReference type="NCBI Taxonomy" id="4460"/>
    <lineage>
        <taxon>Eukaryota</taxon>
        <taxon>Viridiplantae</taxon>
        <taxon>Streptophyta</taxon>
        <taxon>Embryophyta</taxon>
        <taxon>Tracheophyta</taxon>
        <taxon>Spermatophyta</taxon>
        <taxon>Magnoliopsida</taxon>
        <taxon>Liliopsida</taxon>
        <taxon>Araceae</taxon>
        <taxon>Aroideae</taxon>
        <taxon>Colocasieae</taxon>
        <taxon>Colocasia</taxon>
    </lineage>
</organism>
<accession>A0A843UVA6</accession>
<evidence type="ECO:0000313" key="1">
    <source>
        <dbReference type="EMBL" id="MQL84693.1"/>
    </source>
</evidence>
<proteinExistence type="predicted"/>
<dbReference type="AlphaFoldDB" id="A0A843UVA6"/>
<keyword evidence="2" id="KW-1185">Reference proteome</keyword>